<proteinExistence type="predicted"/>
<dbReference type="EMBL" id="MU825408">
    <property type="protein sequence ID" value="KAJ7391124.1"/>
    <property type="molecule type" value="Genomic_DNA"/>
</dbReference>
<accession>A0A9X0DAN9</accession>
<reference evidence="1" key="1">
    <citation type="submission" date="2023-01" db="EMBL/GenBank/DDBJ databases">
        <title>Genome assembly of the deep-sea coral Lophelia pertusa.</title>
        <authorList>
            <person name="Herrera S."/>
            <person name="Cordes E."/>
        </authorList>
    </citation>
    <scope>NUCLEOTIDE SEQUENCE</scope>
    <source>
        <strain evidence="1">USNM1676648</strain>
        <tissue evidence="1">Polyp</tissue>
    </source>
</reference>
<protein>
    <submittedName>
        <fullName evidence="1">Uncharacterized protein</fullName>
    </submittedName>
</protein>
<evidence type="ECO:0000313" key="1">
    <source>
        <dbReference type="EMBL" id="KAJ7391124.1"/>
    </source>
</evidence>
<dbReference type="Proteomes" id="UP001163046">
    <property type="component" value="Unassembled WGS sequence"/>
</dbReference>
<organism evidence="1 2">
    <name type="scientific">Desmophyllum pertusum</name>
    <dbReference type="NCBI Taxonomy" id="174260"/>
    <lineage>
        <taxon>Eukaryota</taxon>
        <taxon>Metazoa</taxon>
        <taxon>Cnidaria</taxon>
        <taxon>Anthozoa</taxon>
        <taxon>Hexacorallia</taxon>
        <taxon>Scleractinia</taxon>
        <taxon>Caryophylliina</taxon>
        <taxon>Caryophylliidae</taxon>
        <taxon>Desmophyllum</taxon>
    </lineage>
</organism>
<dbReference type="AlphaFoldDB" id="A0A9X0DAN9"/>
<evidence type="ECO:0000313" key="2">
    <source>
        <dbReference type="Proteomes" id="UP001163046"/>
    </source>
</evidence>
<sequence length="224" mass="25432">MSCCCRDAHPKSPVRHSYGSRKTNNVAFRPSAFQSIPRAVLNSKTNSFTNEFSYASAYSNGYTTDLSKCQLKSECFPEANFKSFHQRVESPANINGCSQRLNNHKFNMNRDLQNGSCMTDDRMSCQQSGSASTEKKFTFQNTRGETLNPSAVKYDEKMRWSVNYTQPENFSLRENSCIVPEKHVQNMNFPKGSQIYPKEIYFPKTVINSNLCEHPLILAGDSTL</sequence>
<comment type="caution">
    <text evidence="1">The sequence shown here is derived from an EMBL/GenBank/DDBJ whole genome shotgun (WGS) entry which is preliminary data.</text>
</comment>
<gene>
    <name evidence="1" type="ORF">OS493_020149</name>
</gene>
<name>A0A9X0DAN9_9CNID</name>
<keyword evidence="2" id="KW-1185">Reference proteome</keyword>